<keyword evidence="4" id="KW-0597">Phosphoprotein</keyword>
<accession>A0A9J6QXL5</accession>
<dbReference type="Pfam" id="PF00512">
    <property type="entry name" value="HisKA"/>
    <property type="match status" value="1"/>
</dbReference>
<sequence length="916" mass="101969">MTGENGDKRINPDALLHKINQQERSKGKGKLKIFFGYAAGVGKTYTMLDDAHTAQKQGIDVVVGYIEPHTRPETMALLEGLEVLPALEVPYKGMSLRDFDLDGALKRKPDLILVDELAHTNAPGMRHTKRYSDIEELLDAGIDVYTTVNVQHIESLNDVVASITQVIVQERVPDYIFDGAEQLELVDIEPEELLQRLSDGKIYKEKQAEKALNHFFTQDNLVALREISLRYTADQVNQELETIKNARADGSRYQINEHILVCISPSPTNENVIRTAARMAGAFHGRFTALYVETPRDEKLSETERKRLRKNLKLAETLGAKVSSTYSDDIPYQIVEFARVSGISKIVMGRARSKRSFAGISFGKPTFTDRMISLAPDLELFVIPDREAKRAPIEKKPGKNFSLSVKDLMKMLLIMVLSTLLGGLLHTIGLREANVIIIFILGVLITANQTTGKFYGAAASVIGVLSFNFFFTDPKFTLYSSAEYPVTFVIMLIAAFIVSTLTSRAKSQAVASALNVYRTDILLDASSRLQHAQTIDDIVIEAERQIFKIVRAPVIIYTVEEEQITNVYSYDSEKERPVDEIYMDHDEQGVVNWVLKNKRRAGKGTETLPGAKCFYMPIRDRNNQVLAIVGIVLKSDNPLEDMDRSLLAALIGEIAFALEIYYTALKKNQHAMQAEKERFRANLLRAVSHDLRTPLTSISGSASSLLSTEFDEETKKALTQGIYDDSMWLINLVENLLSISRLDDSGIDDLKKEPQLVEEVITEALAHVTRKSISHHIDVKVEDPLLMAEVDLTLIVQVLINLVNNAVEYTPEGSHIRISAFQHSSDAVVRVSDDGGGIRDEDKASVFNMFFTGGKGSSDSRRGMGLGLALCKSIINAHGGEIVVKDNQPRGTIFEFTVPLAEVKADENFNSHCGGR</sequence>
<dbReference type="EMBL" id="JAOSHN010000008">
    <property type="protein sequence ID" value="MCU7380184.1"/>
    <property type="molecule type" value="Genomic_DNA"/>
</dbReference>
<reference evidence="15" key="1">
    <citation type="submission" date="2022-09" db="EMBL/GenBank/DDBJ databases">
        <title>Culturomic study of gut microbiota in children with autism spectrum disorder.</title>
        <authorList>
            <person name="Efimov B.A."/>
            <person name="Chaplin A.V."/>
            <person name="Sokolova S.R."/>
            <person name="Pikina A.P."/>
            <person name="Korzhanova M."/>
            <person name="Belova V."/>
            <person name="Korostin D."/>
        </authorList>
    </citation>
    <scope>NUCLEOTIDE SEQUENCE</scope>
    <source>
        <strain evidence="15">ASD5510</strain>
    </source>
</reference>
<dbReference type="InterPro" id="IPR003852">
    <property type="entry name" value="Sig_transdc_His_kinase_KdpD_N"/>
</dbReference>
<dbReference type="Gene3D" id="1.20.120.620">
    <property type="entry name" value="Backbone structure of the membrane domain of e. Coli histidine kinase receptor kdpd"/>
    <property type="match status" value="1"/>
</dbReference>
<evidence type="ECO:0000256" key="6">
    <source>
        <dbReference type="ARBA" id="ARBA00022692"/>
    </source>
</evidence>
<dbReference type="Gene3D" id="3.40.50.620">
    <property type="entry name" value="HUPs"/>
    <property type="match status" value="1"/>
</dbReference>
<evidence type="ECO:0000256" key="2">
    <source>
        <dbReference type="ARBA" id="ARBA00004141"/>
    </source>
</evidence>
<dbReference type="Pfam" id="PF02518">
    <property type="entry name" value="HATPase_c"/>
    <property type="match status" value="1"/>
</dbReference>
<dbReference type="PRINTS" id="PR00344">
    <property type="entry name" value="BCTRLSENSOR"/>
</dbReference>
<comment type="catalytic activity">
    <reaction evidence="1">
        <text>ATP + protein L-histidine = ADP + protein N-phospho-L-histidine.</text>
        <dbReference type="EC" id="2.7.13.3"/>
    </reaction>
</comment>
<dbReference type="Pfam" id="PF00582">
    <property type="entry name" value="Usp"/>
    <property type="match status" value="1"/>
</dbReference>
<dbReference type="Pfam" id="PF13493">
    <property type="entry name" value="DUF4118"/>
    <property type="match status" value="1"/>
</dbReference>
<dbReference type="InterPro" id="IPR004358">
    <property type="entry name" value="Sig_transdc_His_kin-like_C"/>
</dbReference>
<dbReference type="GO" id="GO:0005524">
    <property type="term" value="F:ATP binding"/>
    <property type="evidence" value="ECO:0007669"/>
    <property type="project" value="UniProtKB-KW"/>
</dbReference>
<keyword evidence="8 15" id="KW-0418">Kinase</keyword>
<dbReference type="CDD" id="cd00075">
    <property type="entry name" value="HATPase"/>
    <property type="match status" value="1"/>
</dbReference>
<dbReference type="InterPro" id="IPR038318">
    <property type="entry name" value="KdpD_sf"/>
</dbReference>
<dbReference type="Gene3D" id="3.30.565.10">
    <property type="entry name" value="Histidine kinase-like ATPase, C-terminal domain"/>
    <property type="match status" value="1"/>
</dbReference>
<dbReference type="GO" id="GO:0005737">
    <property type="term" value="C:cytoplasm"/>
    <property type="evidence" value="ECO:0007669"/>
    <property type="project" value="UniProtKB-ARBA"/>
</dbReference>
<evidence type="ECO:0000256" key="8">
    <source>
        <dbReference type="ARBA" id="ARBA00022777"/>
    </source>
</evidence>
<evidence type="ECO:0000256" key="12">
    <source>
        <dbReference type="ARBA" id="ARBA00023136"/>
    </source>
</evidence>
<comment type="subcellular location">
    <subcellularLocation>
        <location evidence="2">Membrane</location>
        <topology evidence="2">Multi-pass membrane protein</topology>
    </subcellularLocation>
</comment>
<dbReference type="InterPro" id="IPR027417">
    <property type="entry name" value="P-loop_NTPase"/>
</dbReference>
<evidence type="ECO:0000256" key="9">
    <source>
        <dbReference type="ARBA" id="ARBA00022840"/>
    </source>
</evidence>
<proteinExistence type="predicted"/>
<name>A0A9J6QXL5_9FIRM</name>
<dbReference type="InterPro" id="IPR036890">
    <property type="entry name" value="HATPase_C_sf"/>
</dbReference>
<comment type="caution">
    <text evidence="15">The sequence shown here is derived from an EMBL/GenBank/DDBJ whole genome shotgun (WGS) entry which is preliminary data.</text>
</comment>
<keyword evidence="6 13" id="KW-0812">Transmembrane</keyword>
<protein>
    <recommendedName>
        <fullName evidence="3">histidine kinase</fullName>
        <ecNumber evidence="3">2.7.13.3</ecNumber>
    </recommendedName>
</protein>
<feature type="transmembrane region" description="Helical" evidence="13">
    <location>
        <begin position="431"/>
        <end position="447"/>
    </location>
</feature>
<evidence type="ECO:0000256" key="4">
    <source>
        <dbReference type="ARBA" id="ARBA00022553"/>
    </source>
</evidence>
<keyword evidence="5" id="KW-0808">Transferase</keyword>
<dbReference type="RefSeq" id="WP_148396835.1">
    <property type="nucleotide sequence ID" value="NZ_JAJAGH010000012.1"/>
</dbReference>
<dbReference type="InterPro" id="IPR052023">
    <property type="entry name" value="Histidine_kinase_KdpD"/>
</dbReference>
<dbReference type="GO" id="GO:0005886">
    <property type="term" value="C:plasma membrane"/>
    <property type="evidence" value="ECO:0007669"/>
    <property type="project" value="TreeGrafter"/>
</dbReference>
<evidence type="ECO:0000256" key="10">
    <source>
        <dbReference type="ARBA" id="ARBA00022989"/>
    </source>
</evidence>
<dbReference type="InterPro" id="IPR006016">
    <property type="entry name" value="UspA"/>
</dbReference>
<dbReference type="FunFam" id="3.40.50.300:FF:000483">
    <property type="entry name" value="Sensor histidine kinase KdpD"/>
    <property type="match status" value="1"/>
</dbReference>
<dbReference type="SUPFAM" id="SSF55874">
    <property type="entry name" value="ATPase domain of HSP90 chaperone/DNA topoisomerase II/histidine kinase"/>
    <property type="match status" value="1"/>
</dbReference>
<dbReference type="InterPro" id="IPR025201">
    <property type="entry name" value="KdpD_TM"/>
</dbReference>
<dbReference type="Pfam" id="PF02702">
    <property type="entry name" value="KdpD"/>
    <property type="match status" value="1"/>
</dbReference>
<dbReference type="InterPro" id="IPR014729">
    <property type="entry name" value="Rossmann-like_a/b/a_fold"/>
</dbReference>
<feature type="domain" description="Histidine kinase" evidence="14">
    <location>
        <begin position="686"/>
        <end position="902"/>
    </location>
</feature>
<dbReference type="InterPro" id="IPR003594">
    <property type="entry name" value="HATPase_dom"/>
</dbReference>
<dbReference type="SMART" id="SM00388">
    <property type="entry name" value="HisKA"/>
    <property type="match status" value="1"/>
</dbReference>
<gene>
    <name evidence="15" type="ORF">OBO34_17770</name>
</gene>
<dbReference type="SUPFAM" id="SSF52402">
    <property type="entry name" value="Adenine nucleotide alpha hydrolases-like"/>
    <property type="match status" value="1"/>
</dbReference>
<dbReference type="SUPFAM" id="SSF52540">
    <property type="entry name" value="P-loop containing nucleoside triphosphate hydrolases"/>
    <property type="match status" value="1"/>
</dbReference>
<evidence type="ECO:0000256" key="1">
    <source>
        <dbReference type="ARBA" id="ARBA00000085"/>
    </source>
</evidence>
<feature type="transmembrane region" description="Helical" evidence="13">
    <location>
        <begin position="408"/>
        <end position="425"/>
    </location>
</feature>
<keyword evidence="9" id="KW-0067">ATP-binding</keyword>
<dbReference type="SUPFAM" id="SSF55781">
    <property type="entry name" value="GAF domain-like"/>
    <property type="match status" value="1"/>
</dbReference>
<dbReference type="SMART" id="SM00387">
    <property type="entry name" value="HATPase_c"/>
    <property type="match status" value="1"/>
</dbReference>
<evidence type="ECO:0000256" key="3">
    <source>
        <dbReference type="ARBA" id="ARBA00012438"/>
    </source>
</evidence>
<evidence type="ECO:0000259" key="14">
    <source>
        <dbReference type="PROSITE" id="PS50109"/>
    </source>
</evidence>
<dbReference type="InterPro" id="IPR005467">
    <property type="entry name" value="His_kinase_dom"/>
</dbReference>
<keyword evidence="10 13" id="KW-1133">Transmembrane helix</keyword>
<dbReference type="Gene3D" id="3.40.50.300">
    <property type="entry name" value="P-loop containing nucleotide triphosphate hydrolases"/>
    <property type="match status" value="1"/>
</dbReference>
<evidence type="ECO:0000256" key="13">
    <source>
        <dbReference type="SAM" id="Phobius"/>
    </source>
</evidence>
<dbReference type="Proteomes" id="UP001065549">
    <property type="component" value="Unassembled WGS sequence"/>
</dbReference>
<dbReference type="SUPFAM" id="SSF47384">
    <property type="entry name" value="Homodimeric domain of signal transducing histidine kinase"/>
    <property type="match status" value="1"/>
</dbReference>
<evidence type="ECO:0000313" key="16">
    <source>
        <dbReference type="Proteomes" id="UP001065549"/>
    </source>
</evidence>
<dbReference type="InterPro" id="IPR003661">
    <property type="entry name" value="HisK_dim/P_dom"/>
</dbReference>
<evidence type="ECO:0000256" key="11">
    <source>
        <dbReference type="ARBA" id="ARBA00023012"/>
    </source>
</evidence>
<organism evidence="15 16">
    <name type="scientific">Hominibacterium faecale</name>
    <dbReference type="NCBI Taxonomy" id="2839743"/>
    <lineage>
        <taxon>Bacteria</taxon>
        <taxon>Bacillati</taxon>
        <taxon>Bacillota</taxon>
        <taxon>Clostridia</taxon>
        <taxon>Peptostreptococcales</taxon>
        <taxon>Anaerovoracaceae</taxon>
        <taxon>Hominibacterium</taxon>
    </lineage>
</organism>
<keyword evidence="7" id="KW-0547">Nucleotide-binding</keyword>
<dbReference type="PROSITE" id="PS50109">
    <property type="entry name" value="HIS_KIN"/>
    <property type="match status" value="1"/>
</dbReference>
<dbReference type="EC" id="2.7.13.3" evidence="3"/>
<feature type="transmembrane region" description="Helical" evidence="13">
    <location>
        <begin position="454"/>
        <end position="472"/>
    </location>
</feature>
<evidence type="ECO:0000313" key="15">
    <source>
        <dbReference type="EMBL" id="MCU7380184.1"/>
    </source>
</evidence>
<dbReference type="PANTHER" id="PTHR45569">
    <property type="entry name" value="SENSOR PROTEIN KDPD"/>
    <property type="match status" value="1"/>
</dbReference>
<keyword evidence="11" id="KW-0902">Two-component regulatory system</keyword>
<feature type="transmembrane region" description="Helical" evidence="13">
    <location>
        <begin position="484"/>
        <end position="502"/>
    </location>
</feature>
<dbReference type="CDD" id="cd00082">
    <property type="entry name" value="HisKA"/>
    <property type="match status" value="1"/>
</dbReference>
<dbReference type="InterPro" id="IPR036097">
    <property type="entry name" value="HisK_dim/P_sf"/>
</dbReference>
<dbReference type="PANTHER" id="PTHR45569:SF1">
    <property type="entry name" value="SENSOR PROTEIN KDPD"/>
    <property type="match status" value="1"/>
</dbReference>
<dbReference type="InterPro" id="IPR029016">
    <property type="entry name" value="GAF-like_dom_sf"/>
</dbReference>
<dbReference type="Gene3D" id="3.30.450.40">
    <property type="match status" value="1"/>
</dbReference>
<dbReference type="CDD" id="cd01987">
    <property type="entry name" value="USP_KdpD-like"/>
    <property type="match status" value="1"/>
</dbReference>
<evidence type="ECO:0000256" key="7">
    <source>
        <dbReference type="ARBA" id="ARBA00022741"/>
    </source>
</evidence>
<dbReference type="GO" id="GO:0000155">
    <property type="term" value="F:phosphorelay sensor kinase activity"/>
    <property type="evidence" value="ECO:0007669"/>
    <property type="project" value="InterPro"/>
</dbReference>
<dbReference type="AlphaFoldDB" id="A0A9J6QXL5"/>
<keyword evidence="12 13" id="KW-0472">Membrane</keyword>
<dbReference type="Gene3D" id="1.10.287.130">
    <property type="match status" value="1"/>
</dbReference>
<keyword evidence="16" id="KW-1185">Reference proteome</keyword>
<evidence type="ECO:0000256" key="5">
    <source>
        <dbReference type="ARBA" id="ARBA00022679"/>
    </source>
</evidence>